<evidence type="ECO:0000313" key="2">
    <source>
        <dbReference type="Proteomes" id="UP000244855"/>
    </source>
</evidence>
<dbReference type="GO" id="GO:0000309">
    <property type="term" value="F:nicotinamide-nucleotide adenylyltransferase activity"/>
    <property type="evidence" value="ECO:0007669"/>
    <property type="project" value="TreeGrafter"/>
</dbReference>
<proteinExistence type="predicted"/>
<evidence type="ECO:0000313" key="1">
    <source>
        <dbReference type="EMBL" id="PVI07886.1"/>
    </source>
</evidence>
<dbReference type="Proteomes" id="UP000244855">
    <property type="component" value="Unassembled WGS sequence"/>
</dbReference>
<reference evidence="1 2" key="1">
    <citation type="journal article" date="2018" name="Sci. Rep.">
        <title>Comparative genomics provides insights into the lifestyle and reveals functional heterogeneity of dark septate endophytic fungi.</title>
        <authorList>
            <person name="Knapp D.G."/>
            <person name="Nemeth J.B."/>
            <person name="Barry K."/>
            <person name="Hainaut M."/>
            <person name="Henrissat B."/>
            <person name="Johnson J."/>
            <person name="Kuo A."/>
            <person name="Lim J.H.P."/>
            <person name="Lipzen A."/>
            <person name="Nolan M."/>
            <person name="Ohm R.A."/>
            <person name="Tamas L."/>
            <person name="Grigoriev I.V."/>
            <person name="Spatafora J.W."/>
            <person name="Nagy L.G."/>
            <person name="Kovacs G.M."/>
        </authorList>
    </citation>
    <scope>NUCLEOTIDE SEQUENCE [LARGE SCALE GENOMIC DNA]</scope>
    <source>
        <strain evidence="1 2">DSE2036</strain>
    </source>
</reference>
<dbReference type="Gene3D" id="3.40.50.620">
    <property type="entry name" value="HUPs"/>
    <property type="match status" value="1"/>
</dbReference>
<dbReference type="SUPFAM" id="SSF52374">
    <property type="entry name" value="Nucleotidylyl transferase"/>
    <property type="match status" value="1"/>
</dbReference>
<protein>
    <submittedName>
        <fullName evidence="1">Nucleotidylyl transferase</fullName>
    </submittedName>
</protein>
<dbReference type="STRING" id="97972.A0A2V1EC35"/>
<keyword evidence="1" id="KW-0808">Transferase</keyword>
<keyword evidence="2" id="KW-1185">Reference proteome</keyword>
<accession>A0A2V1EC35</accession>
<dbReference type="OrthoDB" id="5591297at2759"/>
<dbReference type="GO" id="GO:0016887">
    <property type="term" value="F:ATP hydrolysis activity"/>
    <property type="evidence" value="ECO:0007669"/>
    <property type="project" value="TreeGrafter"/>
</dbReference>
<dbReference type="EMBL" id="KZ805302">
    <property type="protein sequence ID" value="PVI07886.1"/>
    <property type="molecule type" value="Genomic_DNA"/>
</dbReference>
<gene>
    <name evidence="1" type="ORF">DM02DRAFT_550052</name>
</gene>
<name>A0A2V1EC35_9PLEO</name>
<dbReference type="AlphaFoldDB" id="A0A2V1EC35"/>
<dbReference type="InterPro" id="IPR014729">
    <property type="entry name" value="Rossmann-like_a/b/a_fold"/>
</dbReference>
<organism evidence="1 2">
    <name type="scientific">Periconia macrospinosa</name>
    <dbReference type="NCBI Taxonomy" id="97972"/>
    <lineage>
        <taxon>Eukaryota</taxon>
        <taxon>Fungi</taxon>
        <taxon>Dikarya</taxon>
        <taxon>Ascomycota</taxon>
        <taxon>Pezizomycotina</taxon>
        <taxon>Dothideomycetes</taxon>
        <taxon>Pleosporomycetidae</taxon>
        <taxon>Pleosporales</taxon>
        <taxon>Massarineae</taxon>
        <taxon>Periconiaceae</taxon>
        <taxon>Periconia</taxon>
    </lineage>
</organism>
<dbReference type="PANTHER" id="PTHR31285">
    <property type="entry name" value="NICOTINAMIDE MONONUCLEOTIDE ADENYLYLTRANSFERASE"/>
    <property type="match status" value="1"/>
</dbReference>
<dbReference type="PANTHER" id="PTHR31285:SF0">
    <property type="entry name" value="NICOTINAMIDE MONONUCLEOTIDE ADENYLYLTRANSFERASE"/>
    <property type="match status" value="1"/>
</dbReference>
<dbReference type="GO" id="GO:0005737">
    <property type="term" value="C:cytoplasm"/>
    <property type="evidence" value="ECO:0007669"/>
    <property type="project" value="TreeGrafter"/>
</dbReference>
<sequence>MSQMPSLSSSLRSLLPDFEAALHSFTSSSSKFRVVRTINPTSTKPKTLYILDSSFNPPSKAHFGLVNSAIRAAKTKDEPFRVLLLFSTHNADKAPSPASFQQRIALMAGLGEDIFREWNKSSSSGDENTPISIDVGLTTEPYYTDKSMAIAESKPPFYESTPRHVHLVGYDTLIRLCNAKYYPKHSPPLSALAPFFDAGHGLRVTARPYDESDESSKEYGTLEAQRDYVMALRQGRKETEGFKSEWGYRVELVEDVEGVGISSTRVRKAAKNQEWDVVRSLCTETVSDWLQDQGLYSEDAEGKKMMS</sequence>
<dbReference type="GO" id="GO:0005634">
    <property type="term" value="C:nucleus"/>
    <property type="evidence" value="ECO:0007669"/>
    <property type="project" value="TreeGrafter"/>
</dbReference>